<dbReference type="AlphaFoldDB" id="A0ABD5WE16"/>
<reference evidence="1 2" key="1">
    <citation type="journal article" date="2019" name="Int. J. Syst. Evol. Microbiol.">
        <title>The Global Catalogue of Microorganisms (GCM) 10K type strain sequencing project: providing services to taxonomists for standard genome sequencing and annotation.</title>
        <authorList>
            <consortium name="The Broad Institute Genomics Platform"/>
            <consortium name="The Broad Institute Genome Sequencing Center for Infectious Disease"/>
            <person name="Wu L."/>
            <person name="Ma J."/>
        </authorList>
    </citation>
    <scope>NUCLEOTIDE SEQUENCE [LARGE SCALE GENOMIC DNA]</scope>
    <source>
        <strain evidence="1 2">DT72</strain>
    </source>
</reference>
<comment type="caution">
    <text evidence="1">The sequence shown here is derived from an EMBL/GenBank/DDBJ whole genome shotgun (WGS) entry which is preliminary data.</text>
</comment>
<keyword evidence="2" id="KW-1185">Reference proteome</keyword>
<organism evidence="1 2">
    <name type="scientific">Halorussus caseinilyticus</name>
    <dbReference type="NCBI Taxonomy" id="3034025"/>
    <lineage>
        <taxon>Archaea</taxon>
        <taxon>Methanobacteriati</taxon>
        <taxon>Methanobacteriota</taxon>
        <taxon>Stenosarchaea group</taxon>
        <taxon>Halobacteria</taxon>
        <taxon>Halobacteriales</taxon>
        <taxon>Haladaptataceae</taxon>
        <taxon>Halorussus</taxon>
    </lineage>
</organism>
<dbReference type="InterPro" id="IPR055927">
    <property type="entry name" value="DUF7504"/>
</dbReference>
<dbReference type="GeneID" id="79305235"/>
<sequence length="251" mass="27358">MTTGQNTRQPDGGPPPDDDFNAFLGILNQLKATGCAVLVVGDAPRELFTRASGQLLGDPETVRHRVLAVTDATSESVAERLPDRNVAPRPLAETTRLVNHAHASRSITAASEPTTRPKLDGIREVRVSDPELEEFRTGLVDAIDGAAESATALSPADLRVGIDSLVPLLERYHGEAVARCLDAVGRHVRSYDGMAHFVLPDAYESDRVQALRAHVEAVIELRAVDPSEYGHDTQQRWHVPQQDITTKWTPL</sequence>
<evidence type="ECO:0000313" key="2">
    <source>
        <dbReference type="Proteomes" id="UP001596407"/>
    </source>
</evidence>
<gene>
    <name evidence="1" type="ORF">ACFQJ6_00345</name>
</gene>
<accession>A0ABD5WE16</accession>
<name>A0ABD5WE16_9EURY</name>
<dbReference type="RefSeq" id="WP_276282476.1">
    <property type="nucleotide sequence ID" value="NZ_CP119810.1"/>
</dbReference>
<evidence type="ECO:0000313" key="1">
    <source>
        <dbReference type="EMBL" id="MFC7078807.1"/>
    </source>
</evidence>
<dbReference type="Pfam" id="PF24336">
    <property type="entry name" value="DUF7504"/>
    <property type="match status" value="1"/>
</dbReference>
<dbReference type="EMBL" id="JBHSZH010000001">
    <property type="protein sequence ID" value="MFC7078807.1"/>
    <property type="molecule type" value="Genomic_DNA"/>
</dbReference>
<proteinExistence type="predicted"/>
<dbReference type="Proteomes" id="UP001596407">
    <property type="component" value="Unassembled WGS sequence"/>
</dbReference>
<protein>
    <submittedName>
        <fullName evidence="1">Uncharacterized protein</fullName>
    </submittedName>
</protein>